<dbReference type="Proteomes" id="UP000007113">
    <property type="component" value="Chromosome"/>
</dbReference>
<gene>
    <name evidence="2" type="ordered locus">AciX8_4600</name>
</gene>
<dbReference type="OrthoDB" id="2067190at2"/>
<dbReference type="eggNOG" id="ENOG503345E">
    <property type="taxonomic scope" value="Bacteria"/>
</dbReference>
<sequence length="200" mass="22313" precursor="true">MSMKQLVLRTVLTALAIASPRCAFAQKASLCTEQEDFLFTCTLESKKIVSACAEVDAAQNGYKSIVYRYGAKDAIELSIPKAPTDFRTAIRVSEWTNKQSSKLTEDDRYLRFLNGRYSYLAYTSTGDNFDIAGLALFDGAKLVKNEKCQPDSFDSPMLSFNELLNLGVREERAAGEKRFWKAIAPPGSAVLRHPSEMRSK</sequence>
<evidence type="ECO:0000256" key="1">
    <source>
        <dbReference type="SAM" id="SignalP"/>
    </source>
</evidence>
<keyword evidence="1" id="KW-0732">Signal</keyword>
<protein>
    <submittedName>
        <fullName evidence="2">Uncharacterized protein</fullName>
    </submittedName>
</protein>
<name>G8NVW7_GRAMM</name>
<evidence type="ECO:0000313" key="3">
    <source>
        <dbReference type="Proteomes" id="UP000007113"/>
    </source>
</evidence>
<dbReference type="EMBL" id="CP003130">
    <property type="protein sequence ID" value="AEU38870.1"/>
    <property type="molecule type" value="Genomic_DNA"/>
</dbReference>
<dbReference type="AlphaFoldDB" id="G8NVW7"/>
<dbReference type="RefSeq" id="WP_014267741.1">
    <property type="nucleotide sequence ID" value="NC_016631.1"/>
</dbReference>
<dbReference type="KEGG" id="gma:AciX8_4600"/>
<accession>G8NVW7</accession>
<organism evidence="2 3">
    <name type="scientific">Granulicella mallensis (strain ATCC BAA-1857 / DSM 23137 / MP5ACTX8)</name>
    <dbReference type="NCBI Taxonomy" id="682795"/>
    <lineage>
        <taxon>Bacteria</taxon>
        <taxon>Pseudomonadati</taxon>
        <taxon>Acidobacteriota</taxon>
        <taxon>Terriglobia</taxon>
        <taxon>Terriglobales</taxon>
        <taxon>Acidobacteriaceae</taxon>
        <taxon>Granulicella</taxon>
    </lineage>
</organism>
<reference evidence="2 3" key="1">
    <citation type="submission" date="2011-11" db="EMBL/GenBank/DDBJ databases">
        <title>Complete sequence of Granulicella mallensis MP5ACTX8.</title>
        <authorList>
            <consortium name="US DOE Joint Genome Institute"/>
            <person name="Lucas S."/>
            <person name="Copeland A."/>
            <person name="Lapidus A."/>
            <person name="Cheng J.-F."/>
            <person name="Goodwin L."/>
            <person name="Pitluck S."/>
            <person name="Peters L."/>
            <person name="Lu M."/>
            <person name="Detter J.C."/>
            <person name="Han C."/>
            <person name="Tapia R."/>
            <person name="Land M."/>
            <person name="Hauser L."/>
            <person name="Kyrpides N."/>
            <person name="Ivanova N."/>
            <person name="Mikhailova N."/>
            <person name="Pagani I."/>
            <person name="Rawat S."/>
            <person name="Mannisto M."/>
            <person name="Haggblom M."/>
            <person name="Woyke T."/>
        </authorList>
    </citation>
    <scope>NUCLEOTIDE SEQUENCE [LARGE SCALE GENOMIC DNA]</scope>
    <source>
        <strain evidence="3">ATCC BAA-1857 / DSM 23137 / MP5ACTX8</strain>
    </source>
</reference>
<keyword evidence="3" id="KW-1185">Reference proteome</keyword>
<feature type="signal peptide" evidence="1">
    <location>
        <begin position="1"/>
        <end position="25"/>
    </location>
</feature>
<feature type="chain" id="PRO_5003513088" evidence="1">
    <location>
        <begin position="26"/>
        <end position="200"/>
    </location>
</feature>
<evidence type="ECO:0000313" key="2">
    <source>
        <dbReference type="EMBL" id="AEU38870.1"/>
    </source>
</evidence>
<proteinExistence type="predicted"/>
<dbReference type="HOGENOM" id="CLU_1364601_0_0_0"/>